<keyword evidence="3" id="KW-1185">Reference proteome</keyword>
<dbReference type="Proteomes" id="UP000006727">
    <property type="component" value="Chromosome 22"/>
</dbReference>
<sequence length="106" mass="12253">MANASPAEVHFYSPQCSRIHTLSLPLSPLYIEYTHTTSYHAWKIPRCVWKGLTRHSESGNHTWPAGRRRGAICWNSGSKPRLCFDASFHVSHRGRKARNTRRVPRR</sequence>
<protein>
    <submittedName>
        <fullName evidence="1 2">Uncharacterized protein</fullName>
    </submittedName>
</protein>
<gene>
    <name evidence="1" type="ORF">PHYPA_027000</name>
</gene>
<evidence type="ECO:0000313" key="2">
    <source>
        <dbReference type="EnsemblPlants" id="PAC:32902967.CDS.1"/>
    </source>
</evidence>
<dbReference type="InParanoid" id="A0A2K1IN35"/>
<organism evidence="1">
    <name type="scientific">Physcomitrium patens</name>
    <name type="common">Spreading-leaved earth moss</name>
    <name type="synonym">Physcomitrella patens</name>
    <dbReference type="NCBI Taxonomy" id="3218"/>
    <lineage>
        <taxon>Eukaryota</taxon>
        <taxon>Viridiplantae</taxon>
        <taxon>Streptophyta</taxon>
        <taxon>Embryophyta</taxon>
        <taxon>Bryophyta</taxon>
        <taxon>Bryophytina</taxon>
        <taxon>Bryopsida</taxon>
        <taxon>Funariidae</taxon>
        <taxon>Funariales</taxon>
        <taxon>Funariaceae</taxon>
        <taxon>Physcomitrium</taxon>
    </lineage>
</organism>
<proteinExistence type="predicted"/>
<evidence type="ECO:0000313" key="3">
    <source>
        <dbReference type="Proteomes" id="UP000006727"/>
    </source>
</evidence>
<evidence type="ECO:0000313" key="1">
    <source>
        <dbReference type="EMBL" id="PNR30684.1"/>
    </source>
</evidence>
<dbReference type="EMBL" id="ABEU02000022">
    <property type="protein sequence ID" value="PNR30684.1"/>
    <property type="molecule type" value="Genomic_DNA"/>
</dbReference>
<name>A0A2K1IN35_PHYPA</name>
<accession>A0A2K1IN35</accession>
<reference evidence="1 3" key="1">
    <citation type="journal article" date="2008" name="Science">
        <title>The Physcomitrella genome reveals evolutionary insights into the conquest of land by plants.</title>
        <authorList>
            <person name="Rensing S."/>
            <person name="Lang D."/>
            <person name="Zimmer A."/>
            <person name="Terry A."/>
            <person name="Salamov A."/>
            <person name="Shapiro H."/>
            <person name="Nishiyama T."/>
            <person name="Perroud P.-F."/>
            <person name="Lindquist E."/>
            <person name="Kamisugi Y."/>
            <person name="Tanahashi T."/>
            <person name="Sakakibara K."/>
            <person name="Fujita T."/>
            <person name="Oishi K."/>
            <person name="Shin-I T."/>
            <person name="Kuroki Y."/>
            <person name="Toyoda A."/>
            <person name="Suzuki Y."/>
            <person name="Hashimoto A."/>
            <person name="Yamaguchi K."/>
            <person name="Sugano A."/>
            <person name="Kohara Y."/>
            <person name="Fujiyama A."/>
            <person name="Anterola A."/>
            <person name="Aoki S."/>
            <person name="Ashton N."/>
            <person name="Barbazuk W.B."/>
            <person name="Barker E."/>
            <person name="Bennetzen J."/>
            <person name="Bezanilla M."/>
            <person name="Blankenship R."/>
            <person name="Cho S.H."/>
            <person name="Dutcher S."/>
            <person name="Estelle M."/>
            <person name="Fawcett J.A."/>
            <person name="Gundlach H."/>
            <person name="Hanada K."/>
            <person name="Heyl A."/>
            <person name="Hicks K.A."/>
            <person name="Hugh J."/>
            <person name="Lohr M."/>
            <person name="Mayer K."/>
            <person name="Melkozernov A."/>
            <person name="Murata T."/>
            <person name="Nelson D."/>
            <person name="Pils B."/>
            <person name="Prigge M."/>
            <person name="Reiss B."/>
            <person name="Renner T."/>
            <person name="Rombauts S."/>
            <person name="Rushton P."/>
            <person name="Sanderfoot A."/>
            <person name="Schween G."/>
            <person name="Shiu S.-H."/>
            <person name="Stueber K."/>
            <person name="Theodoulou F.L."/>
            <person name="Tu H."/>
            <person name="Van de Peer Y."/>
            <person name="Verrier P.J."/>
            <person name="Waters E."/>
            <person name="Wood A."/>
            <person name="Yang L."/>
            <person name="Cove D."/>
            <person name="Cuming A."/>
            <person name="Hasebe M."/>
            <person name="Lucas S."/>
            <person name="Mishler D.B."/>
            <person name="Reski R."/>
            <person name="Grigoriev I."/>
            <person name="Quatrano R.S."/>
            <person name="Boore J.L."/>
        </authorList>
    </citation>
    <scope>NUCLEOTIDE SEQUENCE [LARGE SCALE GENOMIC DNA]</scope>
    <source>
        <strain evidence="2 3">cv. Gransden 2004</strain>
    </source>
</reference>
<dbReference type="Gramene" id="Pp3c22_11031V3.1">
    <property type="protein sequence ID" value="PAC:32902967.CDS.1"/>
    <property type="gene ID" value="Pp3c22_11031"/>
</dbReference>
<reference evidence="1 3" key="2">
    <citation type="journal article" date="2018" name="Plant J.">
        <title>The Physcomitrella patens chromosome-scale assembly reveals moss genome structure and evolution.</title>
        <authorList>
            <person name="Lang D."/>
            <person name="Ullrich K.K."/>
            <person name="Murat F."/>
            <person name="Fuchs J."/>
            <person name="Jenkins J."/>
            <person name="Haas F.B."/>
            <person name="Piednoel M."/>
            <person name="Gundlach H."/>
            <person name="Van Bel M."/>
            <person name="Meyberg R."/>
            <person name="Vives C."/>
            <person name="Morata J."/>
            <person name="Symeonidi A."/>
            <person name="Hiss M."/>
            <person name="Muchero W."/>
            <person name="Kamisugi Y."/>
            <person name="Saleh O."/>
            <person name="Blanc G."/>
            <person name="Decker E.L."/>
            <person name="van Gessel N."/>
            <person name="Grimwood J."/>
            <person name="Hayes R.D."/>
            <person name="Graham S.W."/>
            <person name="Gunter L.E."/>
            <person name="McDaniel S.F."/>
            <person name="Hoernstein S.N.W."/>
            <person name="Larsson A."/>
            <person name="Li F.W."/>
            <person name="Perroud P.F."/>
            <person name="Phillips J."/>
            <person name="Ranjan P."/>
            <person name="Rokshar D.S."/>
            <person name="Rothfels C.J."/>
            <person name="Schneider L."/>
            <person name="Shu S."/>
            <person name="Stevenson D.W."/>
            <person name="Thummler F."/>
            <person name="Tillich M."/>
            <person name="Villarreal Aguilar J.C."/>
            <person name="Widiez T."/>
            <person name="Wong G.K."/>
            <person name="Wymore A."/>
            <person name="Zhang Y."/>
            <person name="Zimmer A.D."/>
            <person name="Quatrano R.S."/>
            <person name="Mayer K.F.X."/>
            <person name="Goodstein D."/>
            <person name="Casacuberta J.M."/>
            <person name="Vandepoele K."/>
            <person name="Reski R."/>
            <person name="Cuming A.C."/>
            <person name="Tuskan G.A."/>
            <person name="Maumus F."/>
            <person name="Salse J."/>
            <person name="Schmutz J."/>
            <person name="Rensing S.A."/>
        </authorList>
    </citation>
    <scope>NUCLEOTIDE SEQUENCE [LARGE SCALE GENOMIC DNA]</scope>
    <source>
        <strain evidence="2 3">cv. Gransden 2004</strain>
    </source>
</reference>
<dbReference type="EnsemblPlants" id="Pp3c22_11031V3.1">
    <property type="protein sequence ID" value="PAC:32902967.CDS.1"/>
    <property type="gene ID" value="Pp3c22_11031"/>
</dbReference>
<reference evidence="2" key="3">
    <citation type="submission" date="2020-12" db="UniProtKB">
        <authorList>
            <consortium name="EnsemblPlants"/>
        </authorList>
    </citation>
    <scope>IDENTIFICATION</scope>
</reference>
<dbReference type="AlphaFoldDB" id="A0A2K1IN35"/>